<gene>
    <name evidence="1" type="ORF">PACLA_8A010240</name>
</gene>
<feature type="non-terminal residue" evidence="1">
    <location>
        <position position="4848"/>
    </location>
</feature>
<dbReference type="SMART" id="SM00060">
    <property type="entry name" value="FN3"/>
    <property type="match status" value="8"/>
</dbReference>
<dbReference type="OrthoDB" id="6153184at2759"/>
<dbReference type="InterPro" id="IPR003961">
    <property type="entry name" value="FN3_dom"/>
</dbReference>
<comment type="caution">
    <text evidence="1">The sequence shown here is derived from an EMBL/GenBank/DDBJ whole genome shotgun (WGS) entry which is preliminary data.</text>
</comment>
<dbReference type="PANTHER" id="PTHR16897">
    <property type="entry name" value="OS10G0105400 PROTEIN"/>
    <property type="match status" value="1"/>
</dbReference>
<dbReference type="Proteomes" id="UP001152795">
    <property type="component" value="Unassembled WGS sequence"/>
</dbReference>
<keyword evidence="2" id="KW-1185">Reference proteome</keyword>
<sequence>MEAKLLETYLIPELSVRVDRWPLNTCMELKMRMTPLSIRVYLWYRFRLCFEMSYKKWFSIKIGINWCAKNTFAEWTWSLRSIHVTLFTNCKADTDNTPPGVGVCNAKQVENKKYFIQWQGFTEDTNIATYVVTIGSIAGSGDDHYSIHGKRQSLIVPNLEIMHRRSVYVGVYAINGVGLKSDVAYCPIFTANRASPVITFTNDGDSSTDIDYQMDATSLAVKYGIAGAFAELSNIRWGISSSAMCTLSESEADVLPLQSIGESYTIKKTGLNLTSGSKYYARIVAVSQLGLATVACSNGVTIDTTSPVPRNFTVGKGGTKFIPSVRRVSGKFQQFTDNESPIVHYQWKLIDEHTGKDVTSFRTIPLTQTSPLLDGLSLTSGRKYTAVLKGTNAAGLYAIVNVSGIIPDDTIPVCDSLPRDVIGFNDVVDRDFVSHLSNLTAMFSCYDADSGIKSIQAGVGTYPGGENVHSFVDITDLSLKVSEDLRSMWVTFVNVNITKLSRYHVTIKVQNMAGYRKTISSDGILMDTTAPTVISTYIRDGLQGIDRKYSKEFNLFPAHWENAFSDSESGIGEYFAGLGSRPGSGDQSTFRTNNLSTKALIRSVNLKSGMMYYVTVIACNRVGMCVNGSSNGAIVDFIPPHTGVVIAGQKGPPLEITWINKAAWARWQWCSTDRSDLNTSPDTCNVLSFYDQHSGIRRFGLTVLSYETSKFLTQIKTVGRVVSGGIHVVMPNGVFSVVVEAEDRAGSRSNAISKSFIIDTTPPKIVKLYHGKENEQIMYTRTKDYLFSAFFEITEDISDIVSYSVGVSTFLEGDDIISFTRYETNVSANIRVNWTSANVKTLKHGRIYYITVKSTNAAGLFLIVSSPPLVFDNEPPLVSHVFDGWGILDSQYHPYSNIYRMHWQAVTDISEIERVEVCLSSILDGNECNLHSKVVISANAMSYTFTNISLESGVYCYAYLGIKDKAGNHGNFWSNGALVDTTPPKKGRVTDGHGGTDIVYQRYTNILYASWSGFWENETIIHHYELAFGTSPNVSNIQPFTDVGVVTSTSSSNIVVSELKNGVVYYAQVVAYNILGIRSDIAQSDGVLVDITPPEFVLPVSDGTVLQFDFAYSSNLTLLSANWKCEDSESGIRQVFVGIGTQPGIQDIATYRAVLPYQNSRTFDTLNLTNGLRYFSSVKCINNVGLQNSLSSDGIIIDSTPPVLKYVYIGSKRYQDLPYIGLRSFVTANWKFKDFESNVIRYMVCIQHMQNNSQIVGPWEFSGNQTYKNVYLTNNDLRHKERYVLSVIAFNGAGLSTTSVSNSFLVDGTAPICTNIYDATLDGARANFTSFTLKLAVHANCNDVETGISKYEFAIRKLNTSEYVVPFHSLKTNSDVPPLAVVGGFGKNLVKLEHDGHYQVGLRVTNNVKLASEYWTCGVSIDTTAPIFSSVMSLYNVTSDAFQVTWEVFDNECGIKTQYWSFNTSPNAENIKNFTEISKHATELLISDIYFKLGETYFIYLKAINNAGLSTLFVSHGVVVDRTSPSPGRVSADFVLPEHYDGNPNMTDGASFSVKWYGFIDQESGIRSYKWAIGLSQEETIVLSDDFFTDIQFSGSKNSYIIKDWTIYTDTTYYVCIRVTNGVGQSSTSCSDEVQVKLGKLTPGVVYDGPIDEDIDFQLDDKALWLYWAGFKDPVYGIRNYAWCYGEYTSTENDTFNCLNSLSSVHPPLEVSAHTFYNISLLHGKRYNAKVQAVNKRDEIVSTISDGFTVDRTAPIAGILEIGGSHGTRTVYLTEIMAPMVSWSMYESESVLQAFHFGIGTFPNCNDLFPFSNLNGSTYSLSLDEIDFNLTHGLAFYITVLGVNVLGLETRIISPQIIVDWQPPMPSAVHDGNGTDDIDFQQDVKHIRASWNEFYDAESDIVEYLYCVGNRPDFCNVLNRTSVGLDLRAETEVALEYGQTYFVTVTAINSAGLSTTSSSNGVTIDISPPTVHGFSIMSTVMIDRDITNRNITSDVTAILTNNCKISATWDYIIDKESEIKRVLVCATTIREDCNILTWRDLNPDSSVFSLDFQKPLQSGTVLMLKLQVENGAGLMTIVNSSTVLIDNSPPVKGFVKINNRDGLILLQEGQPLLALWSGFNDFETGIKAYRWKICFASKISDCITEFVNVGLKNSVSLSDIGFIHGKEYRIVVKAINFAGLETHSVSNSYIIDKTFPETGIVFNGRDPTEDKYYQSSHTEISVNWKGFRDKESGISRYEICIGSIPGLCDIYVFRNVGLASSTTVRNLNLTHNVTYYTTVRVTNGAGQTGFASSNGIIVDLTPPIGSDHRDGKDLDIDISAEDTFIQTNWDEFHDPESGISNYIVCAGTIIGSCDLVSPTTVSNGLAAKLTVWPAISSGTVVYSTLWAFNKAGRATEIYSDGVLVDTTPPDAGKVEIISPSATGSNAIYLTSKESLCALWNTFNDNETAMVSYFFSLCSKMNKNNCPILRRNLNNKTSVCIEEPPLTEGETYILMADGTNEVGLSFTAKSTQFIIDTTEPDVGEVIASNPLGKEYSFISSSIVARWKGFFDKESGISEYLICIGKEPGLCDIKESVSVGKASEYTWYNLRLVDTEEYFVSITSVNNAELFTDYIASDPLTVDTTAPLPAEIFDGSKNGEDIDYQQNRDQLSASWFKVEDPESDIVTLSWCIGSVPGSCDRLRSAQIDVTSTNISAFLASPAKNGNKYYVTVTAVNGAGLSTIMVSDGVTIDYTSPTAGMVDVGQNNKTDYIRNGDTFYAYCSRFEDLVSGIRLYQFALCEKQYISTCPLEFTDIGLETNITLSGLDLENGKGYVVIVRAIDFVGLSVETTSNEFIVDETPPVSGWVSIVSPSPTDFNMKQITVRWGNFYDSESEISNYGICLGRSQGECNEIDYLLVGLNTTYTFVNVTLRHKENYYVTVKVSNMVGLSTRVTSNGIKIDITPPEPVKSMRVAMKRHQKERSGKFNTCLHEPQKVADDGIFTGTLIVFSILPCKECNECCQLPYFERNGLKRKGYITKTVLCYMAEKANKTSMIWERLPKQTFLGSDVLQLGVHDAIAHFNIGREASIQVLKNISINPGKYCEAECSQYDDMITAVKKSGTKCCCGKEESNNNCAGDLDDIDTTSVYNTNQEEEYPELKKGINLPKTNSEWLTANEHLKFSLMSNLPITSDDLNISIKLLNDTIYTYFAGNFGESILPAFDMDDCLKYFKTVLTKVNPNKRFQIPNQISIISFKRCPYLRTYLTELIQATFSSFALNITIRELPSNNSSIRTTETQMAYIINQARIRQRSLVITLLDLKNAFEHIKSEKYQHSLTTQPKSLRSFKTLMYILTNLYTSTKEHLQISTTPKHIRTIYADLPSFSNPSIITVRFAILQTVDGSTLYADLNGFKSPSILTGDTYRPDLLLSCSNGSLYVVELTTGYETNLKNNVKRKRDKYRELLRQLANQMLGNVGLDKNYQTQLRLCNHLGLRRNLANPHCSEKDISRNTSSVSLFLPRVEGYIFGVYNLIFGQCVSLYMFYSLLRIAICSEKENKIKISCRDDLIKVTWRNHEDKESGIALMEWCIETINNTCNIQTWESLSPNILTVSATIHSLSTMTGIQGVVRITNGVGNYVLLKSSKCNPERIFPPLINVSIIHELNDLTPVSVYQTNTDLIILNWSLPQNKSLYSSVHAALANYDQNAIGTILGLGVKWHGEHLVFNFVEIPNGKSHIIFSGNTLKPYVKYRPILRLCNKLDLCTDSSGDPIVIIPDAPPDLQINTTDTVEGTEQDRWQKYVGGIPRLPREIFEETLFVPDPFSLLIKASLKKVNETTLFNKYVATTYKASVYRVTSGANETRNVTMENQTIFNDSHLYSNLDVCCSKTNKLPQIVYLDRQFMPVEETNLFGVTVSAFGKDVIVASSQNAVYMFLIESLHITRIAHISFNTSNRDSYVKVKAKNGTILVFVAGSLVLRKHNKDNLTSQSSLIYITNCNYTMTGTPENCSGDNQWSPLKSVGAEFAYDGADVIAVSGKDPFGCYHVVAAFKNDSNSWKLHQVLGHEEKDFTTPNSISINQQFMVIAGSQIRIYSKRLDSSWKAEIAISESLPQHFFGAKTVYLTNENELFVLIKEARTLNVFQLVTTTTKAIPRCKYVFSENVELSGSLDVSESSAIVAAIGMRSGGRDGAELILYEHNEGCIRIGAVLSKSMSRFDDGHFGTSVAITGNHIIIGTPGKVTWPTNYVNVGSGRLYVTTFCKRNHVRKKVFGADQKERVVCTPCGRNEQAYPGFEEQCTNCSNSICLNRSTDAIFKVSHCETYPCTVQNNRTIKQNVSRDNLTVTESTQNFEEEEFYQPGSRQSYFIRLTQFSATGTTKISDSFPFSIDYTSPEAGSVFDGLGSDDSRNCSTNTTFSSEHQCTSRSFSETDLDYTNNTYEISARWVDFRDNESNVAHYFWCVGSRPLHDDIMECENATSRLNKTIKGLSLQHNDQYYVTVLVCNYAGLCTAKSSDGVLVDSTPPIMHYVRDGLVGPDINFQVFTNVMFGNWKAEDSESGVVSYEICWGSEPGLDDVWEFQEIGNASRWYAKFDNGGLEKERTFYVTVKAINGAGLESEPMTSDGITVGKTEFVFSKNDSGSFFFDTVNVDLNETREDTDFGNTFGTVDVPAGAVDDDVKFQMYSLGEKEFENDTGVNTTIVNPEVFKPPKTPAETCFVRGLRMNEEKLTRPSYPFYVLALIKMFHAIKHMSERTKNFIASRLESKFSHNISLIKEYRMVFRAGLRDPWTRDVARLSESSKTTISQSSFEDSRPEYLKIAKRLSFEARDVVLAINVSIRNLFIQLKQRLNNCKLTSQSKGLSDPARLLTNQIACFTLT</sequence>
<dbReference type="SUPFAM" id="SSF49265">
    <property type="entry name" value="Fibronectin type III"/>
    <property type="match status" value="3"/>
</dbReference>
<accession>A0A7D9DSY7</accession>
<dbReference type="InterPro" id="IPR036116">
    <property type="entry name" value="FN3_sf"/>
</dbReference>
<proteinExistence type="predicted"/>
<organism evidence="1 2">
    <name type="scientific">Paramuricea clavata</name>
    <name type="common">Red gorgonian</name>
    <name type="synonym">Violescent sea-whip</name>
    <dbReference type="NCBI Taxonomy" id="317549"/>
    <lineage>
        <taxon>Eukaryota</taxon>
        <taxon>Metazoa</taxon>
        <taxon>Cnidaria</taxon>
        <taxon>Anthozoa</taxon>
        <taxon>Octocorallia</taxon>
        <taxon>Malacalcyonacea</taxon>
        <taxon>Plexauridae</taxon>
        <taxon>Paramuricea</taxon>
    </lineage>
</organism>
<protein>
    <submittedName>
        <fullName evidence="1">DNA double-strand break repair Rad50 ATPase</fullName>
    </submittedName>
</protein>
<evidence type="ECO:0000313" key="1">
    <source>
        <dbReference type="EMBL" id="CAB3990668.1"/>
    </source>
</evidence>
<dbReference type="PANTHER" id="PTHR16897:SF2">
    <property type="entry name" value="OS03G0226600 PROTEIN"/>
    <property type="match status" value="1"/>
</dbReference>
<dbReference type="EMBL" id="CACRXK020001703">
    <property type="protein sequence ID" value="CAB3990668.1"/>
    <property type="molecule type" value="Genomic_DNA"/>
</dbReference>
<evidence type="ECO:0000313" key="2">
    <source>
        <dbReference type="Proteomes" id="UP001152795"/>
    </source>
</evidence>
<dbReference type="PROSITE" id="PS50853">
    <property type="entry name" value="FN3"/>
    <property type="match status" value="1"/>
</dbReference>
<name>A0A7D9DSY7_PARCT</name>
<reference evidence="1" key="1">
    <citation type="submission" date="2020-04" db="EMBL/GenBank/DDBJ databases">
        <authorList>
            <person name="Alioto T."/>
            <person name="Alioto T."/>
            <person name="Gomez Garrido J."/>
        </authorList>
    </citation>
    <scope>NUCLEOTIDE SEQUENCE</scope>
    <source>
        <strain evidence="1">A484AB</strain>
    </source>
</reference>